<evidence type="ECO:0000256" key="2">
    <source>
        <dbReference type="SAM" id="Phobius"/>
    </source>
</evidence>
<dbReference type="PANTHER" id="PTHR36851:SF1">
    <property type="entry name" value="GLYCO_TRANS_2-LIKE DOMAIN-CONTAINING PROTEIN"/>
    <property type="match status" value="1"/>
</dbReference>
<feature type="compositionally biased region" description="Basic residues" evidence="1">
    <location>
        <begin position="547"/>
        <end position="564"/>
    </location>
</feature>
<keyword evidence="2" id="KW-0812">Transmembrane</keyword>
<reference evidence="3 4" key="1">
    <citation type="journal article" date="2023" name="Cell">
        <title>Genetic manipulation of Patescibacteria provides mechanistic insights into microbial dark matter and the epibiotic lifestyle.</title>
        <authorList>
            <person name="Wang Y."/>
            <person name="Gallagher L.A."/>
            <person name="Andrade P.A."/>
            <person name="Liu A."/>
            <person name="Humphreys I.R."/>
            <person name="Turkarslan S."/>
            <person name="Cutler K.J."/>
            <person name="Arrieta-Ortiz M.L."/>
            <person name="Li Y."/>
            <person name="Radey M.C."/>
            <person name="McLean J.S."/>
            <person name="Cong Q."/>
            <person name="Baker D."/>
            <person name="Baliga N.S."/>
            <person name="Peterson S.B."/>
            <person name="Mougous J.D."/>
        </authorList>
    </citation>
    <scope>NUCLEOTIDE SEQUENCE [LARGE SCALE GENOMIC DNA]</scope>
    <source>
        <strain evidence="3 4">ML1</strain>
    </source>
</reference>
<gene>
    <name evidence="3" type="ORF">SEML1_0125</name>
</gene>
<sequence length="564" mass="65097">MTRIVDDRELPLGKRTKLYRFFEILPGFLTYSMLALVVILSIVQPLWAAIYILLVILAMFVRAIGVAYRTIHGHQALVAAQKVDWSQRLHDLAQAYRGKLPSHKADSRVFESRRHAAIVRAVVDRKLSIPNPELIYHAVIIAAYNESYDVIKPTIESVRATTYDNDKLIVYLAYEERGGESIEKTAQRLKKEYASAFKTFQIIKHPKDLPDEIPGKGPNITYAGKKLQAWCDRQHIPYDDVIVTTLDSDNRPYPSYFDYVSYEYLVRPNRERLSYQPIALYFGNIWDAPAPMRVLATGNSFWTVISSMRPHTLRNFAAHSQPLSALVKINYWSKRSIVEDGHQYWRSYFYYNGDYGVVPIHVPIYQDAVMADTFRKTAIAQFKQLRRWGYGASDIPYVAVRIFTRARTVPFWEGFARFWRLLDGHVSLSTSAIIVAFGGWVPLLLNREASRNYTVHSLPIVISYIQSIALIGLFITILLMMKMLPPRPARYKRRRTIAMILQWFLMPVTAICYGALAPINAQTHLLLGKYLESFDVTDKATFASREKAKKNKGRRRIRMKKQRK</sequence>
<dbReference type="SUPFAM" id="SSF53448">
    <property type="entry name" value="Nucleotide-diphospho-sugar transferases"/>
    <property type="match status" value="1"/>
</dbReference>
<dbReference type="Gene3D" id="3.90.550.10">
    <property type="entry name" value="Spore Coat Polysaccharide Biosynthesis Protein SpsA, Chain A"/>
    <property type="match status" value="1"/>
</dbReference>
<proteinExistence type="predicted"/>
<keyword evidence="4" id="KW-1185">Reference proteome</keyword>
<feature type="transmembrane region" description="Helical" evidence="2">
    <location>
        <begin position="48"/>
        <end position="68"/>
    </location>
</feature>
<dbReference type="RefSeq" id="WP_376754135.1">
    <property type="nucleotide sequence ID" value="NZ_CP124550.1"/>
</dbReference>
<protein>
    <submittedName>
        <fullName evidence="3">Glycosyltransferase family 2 protein</fullName>
    </submittedName>
</protein>
<evidence type="ECO:0000313" key="3">
    <source>
        <dbReference type="EMBL" id="WIO45762.1"/>
    </source>
</evidence>
<dbReference type="PANTHER" id="PTHR36851">
    <property type="entry name" value="UNNAMED PRODUCT"/>
    <property type="match status" value="1"/>
</dbReference>
<feature type="transmembrane region" description="Helical" evidence="2">
    <location>
        <begin position="426"/>
        <end position="445"/>
    </location>
</feature>
<name>A0ABY8WU66_9BACT</name>
<feature type="region of interest" description="Disordered" evidence="1">
    <location>
        <begin position="545"/>
        <end position="564"/>
    </location>
</feature>
<evidence type="ECO:0000256" key="1">
    <source>
        <dbReference type="SAM" id="MobiDB-lite"/>
    </source>
</evidence>
<evidence type="ECO:0000313" key="4">
    <source>
        <dbReference type="Proteomes" id="UP001177295"/>
    </source>
</evidence>
<feature type="transmembrane region" description="Helical" evidence="2">
    <location>
        <begin position="500"/>
        <end position="521"/>
    </location>
</feature>
<accession>A0ABY8WU66</accession>
<dbReference type="Proteomes" id="UP001177295">
    <property type="component" value="Chromosome"/>
</dbReference>
<organism evidence="3 4">
    <name type="scientific">Candidatus Southlakia epibionticum</name>
    <dbReference type="NCBI Taxonomy" id="3043284"/>
    <lineage>
        <taxon>Bacteria</taxon>
        <taxon>Candidatus Saccharimonadota</taxon>
        <taxon>Candidatus Saccharimonadia</taxon>
        <taxon>Candidatus Saccharimonadales</taxon>
        <taxon>Candidatus Saccharimonadaceae</taxon>
        <taxon>Candidatus Southlakia</taxon>
    </lineage>
</organism>
<keyword evidence="2" id="KW-1133">Transmembrane helix</keyword>
<feature type="transmembrane region" description="Helical" evidence="2">
    <location>
        <begin position="21"/>
        <end position="42"/>
    </location>
</feature>
<keyword evidence="2" id="KW-0472">Membrane</keyword>
<dbReference type="EMBL" id="CP124550">
    <property type="protein sequence ID" value="WIO45762.1"/>
    <property type="molecule type" value="Genomic_DNA"/>
</dbReference>
<dbReference type="InterPro" id="IPR029044">
    <property type="entry name" value="Nucleotide-diphossugar_trans"/>
</dbReference>
<feature type="transmembrane region" description="Helical" evidence="2">
    <location>
        <begin position="457"/>
        <end position="479"/>
    </location>
</feature>